<protein>
    <recommendedName>
        <fullName evidence="4">DNA-entry nuclease</fullName>
    </recommendedName>
</protein>
<dbReference type="AlphaFoldDB" id="A0A0R1VYH1"/>
<feature type="compositionally biased region" description="Low complexity" evidence="1">
    <location>
        <begin position="168"/>
        <end position="192"/>
    </location>
</feature>
<evidence type="ECO:0000313" key="2">
    <source>
        <dbReference type="EMBL" id="KRM10602.1"/>
    </source>
</evidence>
<feature type="region of interest" description="Disordered" evidence="1">
    <location>
        <begin position="168"/>
        <end position="205"/>
    </location>
</feature>
<gene>
    <name evidence="2" type="ORF">FC15_GL001204</name>
</gene>
<dbReference type="SUPFAM" id="SSF57884">
    <property type="entry name" value="Ada DNA repair protein, N-terminal domain (N-Ada 10)"/>
    <property type="match status" value="1"/>
</dbReference>
<dbReference type="InterPro" id="IPR035451">
    <property type="entry name" value="Ada-like_dom_sf"/>
</dbReference>
<reference evidence="2 3" key="1">
    <citation type="journal article" date="2015" name="Genome Announc.">
        <title>Expanding the biotechnology potential of lactobacilli through comparative genomics of 213 strains and associated genera.</title>
        <authorList>
            <person name="Sun Z."/>
            <person name="Harris H.M."/>
            <person name="McCann A."/>
            <person name="Guo C."/>
            <person name="Argimon S."/>
            <person name="Zhang W."/>
            <person name="Yang X."/>
            <person name="Jeffery I.B."/>
            <person name="Cooney J.C."/>
            <person name="Kagawa T.F."/>
            <person name="Liu W."/>
            <person name="Song Y."/>
            <person name="Salvetti E."/>
            <person name="Wrobel A."/>
            <person name="Rasinkangas P."/>
            <person name="Parkhill J."/>
            <person name="Rea M.C."/>
            <person name="O'Sullivan O."/>
            <person name="Ritari J."/>
            <person name="Douillard F.P."/>
            <person name="Paul Ross R."/>
            <person name="Yang R."/>
            <person name="Briner A.E."/>
            <person name="Felis G.E."/>
            <person name="de Vos W.M."/>
            <person name="Barrangou R."/>
            <person name="Klaenhammer T.R."/>
            <person name="Caufield P.W."/>
            <person name="Cui Y."/>
            <person name="Zhang H."/>
            <person name="O'Toole P.W."/>
        </authorList>
    </citation>
    <scope>NUCLEOTIDE SEQUENCE [LARGE SCALE GENOMIC DNA]</scope>
    <source>
        <strain evidence="2 3">DSM 17758</strain>
    </source>
</reference>
<dbReference type="EMBL" id="AZFX01000036">
    <property type="protein sequence ID" value="KRM10602.1"/>
    <property type="molecule type" value="Genomic_DNA"/>
</dbReference>
<proteinExistence type="predicted"/>
<dbReference type="Gene3D" id="3.40.10.10">
    <property type="entry name" value="DNA Methylphosphotriester Repair Domain"/>
    <property type="match status" value="1"/>
</dbReference>
<dbReference type="Proteomes" id="UP000051315">
    <property type="component" value="Unassembled WGS sequence"/>
</dbReference>
<sequence length="253" mass="26068">MSSLFAVLLLASLLFAIGLTIRYFVNRHQNKSTQIKGVGFKPLMIGAGVAFFVSVIGVGATSSTDAATNQSSSSKPLIAITAKQRRSVASQKSVELKRSKSLATKYEAAEAASQSLAKVEESLSDKAAAAESISEKAARESSAAAESRSIAVASSRAASSSTAKAQSLAASQSQSTATAAAARTRTTTAAAKPPVTSQGAGDVVTGRGSIIGNANSKIYHVPGQAGYHMSSTNAVYFKTEQEAINAGYRRAKR</sequence>
<dbReference type="OrthoDB" id="2292214at2"/>
<evidence type="ECO:0000313" key="3">
    <source>
        <dbReference type="Proteomes" id="UP000051315"/>
    </source>
</evidence>
<keyword evidence="3" id="KW-1185">Reference proteome</keyword>
<comment type="caution">
    <text evidence="2">The sequence shown here is derived from an EMBL/GenBank/DDBJ whole genome shotgun (WGS) entry which is preliminary data.</text>
</comment>
<evidence type="ECO:0000256" key="1">
    <source>
        <dbReference type="SAM" id="MobiDB-lite"/>
    </source>
</evidence>
<name>A0A0R1VYH1_9LACO</name>
<accession>A0A0R1VYH1</accession>
<dbReference type="RefSeq" id="WP_057823877.1">
    <property type="nucleotide sequence ID" value="NZ_AZFX01000036.1"/>
</dbReference>
<organism evidence="2 3">
    <name type="scientific">Lapidilactobacillus concavus DSM 17758</name>
    <dbReference type="NCBI Taxonomy" id="1423735"/>
    <lineage>
        <taxon>Bacteria</taxon>
        <taxon>Bacillati</taxon>
        <taxon>Bacillota</taxon>
        <taxon>Bacilli</taxon>
        <taxon>Lactobacillales</taxon>
        <taxon>Lactobacillaceae</taxon>
        <taxon>Lapidilactobacillus</taxon>
    </lineage>
</organism>
<dbReference type="PATRIC" id="fig|1423735.3.peg.1251"/>
<evidence type="ECO:0008006" key="4">
    <source>
        <dbReference type="Google" id="ProtNLM"/>
    </source>
</evidence>
<dbReference type="STRING" id="1423735.FC15_GL001204"/>